<keyword evidence="4" id="KW-0560">Oxidoreductase</keyword>
<gene>
    <name evidence="7" type="ORF">H2204_001551</name>
</gene>
<dbReference type="Pfam" id="PF07976">
    <property type="entry name" value="Phe_hydrox_dim"/>
    <property type="match status" value="1"/>
</dbReference>
<dbReference type="Gene3D" id="3.40.30.20">
    <property type="match status" value="1"/>
</dbReference>
<dbReference type="AlphaFoldDB" id="A0AA38YCG9"/>
<dbReference type="SUPFAM" id="SSF54373">
    <property type="entry name" value="FAD-linked reductases, C-terminal domain"/>
    <property type="match status" value="1"/>
</dbReference>
<evidence type="ECO:0000259" key="5">
    <source>
        <dbReference type="Pfam" id="PF01494"/>
    </source>
</evidence>
<dbReference type="InterPro" id="IPR038220">
    <property type="entry name" value="PHOX_C_sf"/>
</dbReference>
<dbReference type="SUPFAM" id="SSF51905">
    <property type="entry name" value="FAD/NAD(P)-binding domain"/>
    <property type="match status" value="1"/>
</dbReference>
<dbReference type="InterPro" id="IPR036188">
    <property type="entry name" value="FAD/NAD-bd_sf"/>
</dbReference>
<dbReference type="InterPro" id="IPR050641">
    <property type="entry name" value="RIFMO-like"/>
</dbReference>
<evidence type="ECO:0008006" key="9">
    <source>
        <dbReference type="Google" id="ProtNLM"/>
    </source>
</evidence>
<accession>A0AA38YCG9</accession>
<comment type="similarity">
    <text evidence="1">Belongs to the PheA/TfdB FAD monooxygenase family.</text>
</comment>
<reference evidence="7" key="1">
    <citation type="submission" date="2022-10" db="EMBL/GenBank/DDBJ databases">
        <title>Culturing micro-colonial fungi from biological soil crusts in the Mojave desert and describing Neophaeococcomyces mojavensis, and introducing the new genera and species Taxawa tesnikishii.</title>
        <authorList>
            <person name="Kurbessoian T."/>
            <person name="Stajich J.E."/>
        </authorList>
    </citation>
    <scope>NUCLEOTIDE SEQUENCE</scope>
    <source>
        <strain evidence="7">TK_35</strain>
    </source>
</reference>
<evidence type="ECO:0000313" key="7">
    <source>
        <dbReference type="EMBL" id="KAJ9644200.1"/>
    </source>
</evidence>
<dbReference type="EMBL" id="JAPDRN010000006">
    <property type="protein sequence ID" value="KAJ9644200.1"/>
    <property type="molecule type" value="Genomic_DNA"/>
</dbReference>
<evidence type="ECO:0000259" key="6">
    <source>
        <dbReference type="Pfam" id="PF07976"/>
    </source>
</evidence>
<evidence type="ECO:0000256" key="3">
    <source>
        <dbReference type="ARBA" id="ARBA00022827"/>
    </source>
</evidence>
<keyword evidence="3" id="KW-0274">FAD</keyword>
<dbReference type="Gene3D" id="3.50.50.60">
    <property type="entry name" value="FAD/NAD(P)-binding domain"/>
    <property type="match status" value="1"/>
</dbReference>
<evidence type="ECO:0000256" key="1">
    <source>
        <dbReference type="ARBA" id="ARBA00007801"/>
    </source>
</evidence>
<name>A0AA38YCG9_9EURO</name>
<dbReference type="Proteomes" id="UP001172681">
    <property type="component" value="Unassembled WGS sequence"/>
</dbReference>
<feature type="domain" description="Phenol hydroxylase-like C-terminal dimerisation" evidence="6">
    <location>
        <begin position="529"/>
        <end position="576"/>
    </location>
</feature>
<organism evidence="7 8">
    <name type="scientific">Knufia peltigerae</name>
    <dbReference type="NCBI Taxonomy" id="1002370"/>
    <lineage>
        <taxon>Eukaryota</taxon>
        <taxon>Fungi</taxon>
        <taxon>Dikarya</taxon>
        <taxon>Ascomycota</taxon>
        <taxon>Pezizomycotina</taxon>
        <taxon>Eurotiomycetes</taxon>
        <taxon>Chaetothyriomycetidae</taxon>
        <taxon>Chaetothyriales</taxon>
        <taxon>Trichomeriaceae</taxon>
        <taxon>Knufia</taxon>
    </lineage>
</organism>
<feature type="domain" description="FAD-binding" evidence="5">
    <location>
        <begin position="7"/>
        <end position="366"/>
    </location>
</feature>
<comment type="caution">
    <text evidence="7">The sequence shown here is derived from an EMBL/GenBank/DDBJ whole genome shotgun (WGS) entry which is preliminary data.</text>
</comment>
<proteinExistence type="inferred from homology"/>
<keyword evidence="8" id="KW-1185">Reference proteome</keyword>
<dbReference type="InterPro" id="IPR012941">
    <property type="entry name" value="Phe_hydrox_C_dim_dom"/>
</dbReference>
<dbReference type="PANTHER" id="PTHR43004:SF5">
    <property type="entry name" value="FAD-BINDING DOMAIN-CONTAINING PROTEIN"/>
    <property type="match status" value="1"/>
</dbReference>
<evidence type="ECO:0000256" key="4">
    <source>
        <dbReference type="ARBA" id="ARBA00023002"/>
    </source>
</evidence>
<dbReference type="SUPFAM" id="SSF52833">
    <property type="entry name" value="Thioredoxin-like"/>
    <property type="match status" value="1"/>
</dbReference>
<dbReference type="Gene3D" id="3.30.9.10">
    <property type="entry name" value="D-Amino Acid Oxidase, subunit A, domain 2"/>
    <property type="match status" value="1"/>
</dbReference>
<dbReference type="Pfam" id="PF01494">
    <property type="entry name" value="FAD_binding_3"/>
    <property type="match status" value="1"/>
</dbReference>
<evidence type="ECO:0000313" key="8">
    <source>
        <dbReference type="Proteomes" id="UP001172681"/>
    </source>
</evidence>
<dbReference type="PRINTS" id="PR00420">
    <property type="entry name" value="RNGMNOXGNASE"/>
</dbReference>
<dbReference type="GO" id="GO:0016709">
    <property type="term" value="F:oxidoreductase activity, acting on paired donors, with incorporation or reduction of molecular oxygen, NAD(P)H as one donor, and incorporation of one atom of oxygen"/>
    <property type="evidence" value="ECO:0007669"/>
    <property type="project" value="UniProtKB-ARBA"/>
</dbReference>
<keyword evidence="2" id="KW-0285">Flavoprotein</keyword>
<dbReference type="PANTHER" id="PTHR43004">
    <property type="entry name" value="TRK SYSTEM POTASSIUM UPTAKE PROTEIN"/>
    <property type="match status" value="1"/>
</dbReference>
<sequence>MTSEDRFDVLIAGGGPAGLLIGLGLERMGIHRLVKSEIPMYGRACTLYSRSLEYLDQFELLDDMTQEGFIGRGSVNFDKNGVRNVDRGWHKIFHHSKDSYFSWLLNLRLKYSEDIIRDHFIRQGGTYRDGLELTSFDHDGETTTEYRQAHIKDMRTNQSHIYESTLSYLAMNSRFLVGADGARSTTRRLAKISTQSYGSPTPIKWVRMDGVVKTDMPDHSLGFASLESPTHGNVLWVALDHGRSRIGFALNPELQKKYGDSMTEEQVMAEARVAMKPFKVEFSRLDWHTVYGIRQELTDQYIKNRVVLAGDACHIHSSGLAQGMNTGIHDSLNLCWKLAGYLKGYLKAEVLQTYETERRAAANTLINIDRIVSELITGRVPPELVVNGGAADPNALLTRYFEESIQFNIGLGVDYAANILNMYPTAGTVQAGHRLPDVLLHRPGHSVPTRLYEMLRSRAEFSVLVFTGRPWVTKMKPTDNLDCVHHAFGDAGSKLVNSTLIPLKQITIVAGSGSSVFDLLGRPAYGQACYDQSEAAYSRYGISAEDGAIVVGRPDSLVGFACRFSEAEKVLQYFKALEPQTRIV</sequence>
<protein>
    <recommendedName>
        <fullName evidence="9">FAD-binding domain-containing protein</fullName>
    </recommendedName>
</protein>
<dbReference type="InterPro" id="IPR002938">
    <property type="entry name" value="FAD-bd"/>
</dbReference>
<dbReference type="InterPro" id="IPR036249">
    <property type="entry name" value="Thioredoxin-like_sf"/>
</dbReference>
<evidence type="ECO:0000256" key="2">
    <source>
        <dbReference type="ARBA" id="ARBA00022630"/>
    </source>
</evidence>
<dbReference type="GO" id="GO:0071949">
    <property type="term" value="F:FAD binding"/>
    <property type="evidence" value="ECO:0007669"/>
    <property type="project" value="InterPro"/>
</dbReference>